<dbReference type="Gene3D" id="2.40.160.60">
    <property type="entry name" value="Outer membrane protein transport protein (OMPP1/FadL/TodX)"/>
    <property type="match status" value="1"/>
</dbReference>
<keyword evidence="7" id="KW-0445">Lipid transport</keyword>
<name>A0A2X2VTS3_CITKO</name>
<accession>A0A2X2VTS3</accession>
<evidence type="ECO:0000256" key="1">
    <source>
        <dbReference type="ARBA" id="ARBA00004571"/>
    </source>
</evidence>
<gene>
    <name evidence="12" type="primary">fadL_1</name>
    <name evidence="12" type="ORF">NCTC10786_02512</name>
</gene>
<evidence type="ECO:0000256" key="11">
    <source>
        <dbReference type="ARBA" id="ARBA00033358"/>
    </source>
</evidence>
<keyword evidence="8" id="KW-0472">Membrane</keyword>
<evidence type="ECO:0000256" key="3">
    <source>
        <dbReference type="ARBA" id="ARBA00015869"/>
    </source>
</evidence>
<evidence type="ECO:0000256" key="10">
    <source>
        <dbReference type="ARBA" id="ARBA00031886"/>
    </source>
</evidence>
<evidence type="ECO:0000256" key="6">
    <source>
        <dbReference type="ARBA" id="ARBA00022729"/>
    </source>
</evidence>
<keyword evidence="7" id="KW-0813">Transport</keyword>
<evidence type="ECO:0000256" key="9">
    <source>
        <dbReference type="ARBA" id="ARBA00023237"/>
    </source>
</evidence>
<comment type="subcellular location">
    <subcellularLocation>
        <location evidence="1">Cell outer membrane</location>
        <topology evidence="1">Multi-pass membrane protein</topology>
    </subcellularLocation>
</comment>
<dbReference type="PANTHER" id="PTHR35093:SF3">
    <property type="entry name" value="LONG-CHAIN FATTY ACID TRANSPORT PROTEIN"/>
    <property type="match status" value="1"/>
</dbReference>
<evidence type="ECO:0000256" key="7">
    <source>
        <dbReference type="ARBA" id="ARBA00023055"/>
    </source>
</evidence>
<dbReference type="SUPFAM" id="SSF56935">
    <property type="entry name" value="Porins"/>
    <property type="match status" value="1"/>
</dbReference>
<proteinExistence type="inferred from homology"/>
<keyword evidence="9" id="KW-0998">Cell outer membrane</keyword>
<evidence type="ECO:0000313" key="13">
    <source>
        <dbReference type="Proteomes" id="UP000251584"/>
    </source>
</evidence>
<keyword evidence="6" id="KW-0732">Signal</keyword>
<reference evidence="12 13" key="1">
    <citation type="submission" date="2018-06" db="EMBL/GenBank/DDBJ databases">
        <authorList>
            <consortium name="Pathogen Informatics"/>
            <person name="Doyle S."/>
        </authorList>
    </citation>
    <scope>NUCLEOTIDE SEQUENCE [LARGE SCALE GENOMIC DNA]</scope>
    <source>
        <strain evidence="12 13">NCTC10786</strain>
    </source>
</reference>
<organism evidence="12 13">
    <name type="scientific">Citrobacter koseri</name>
    <name type="common">Citrobacter diversus</name>
    <dbReference type="NCBI Taxonomy" id="545"/>
    <lineage>
        <taxon>Bacteria</taxon>
        <taxon>Pseudomonadati</taxon>
        <taxon>Pseudomonadota</taxon>
        <taxon>Gammaproteobacteria</taxon>
        <taxon>Enterobacterales</taxon>
        <taxon>Enterobacteriaceae</taxon>
        <taxon>Citrobacter</taxon>
    </lineage>
</organism>
<sequence>MQASCMNSTRITVWGLTYRSEVKIDFEGDYKSSINPNLNNIFASMGLSSLPYGTGGATQNGSLTLNLPEMWEISGYNRVAPQWAIHYSLTYTSWSQFQELKAKGDDGQTLFYKDESFKDAYRIALGTTYYYDKNWTFRTGIAYDDSPVPANKRSISIPDQDRLWLSAGATYAFNEDASIDVGASYMHGQNVKFTEGEGPAAYSFKSDGKAWLFGTNFNYAF</sequence>
<evidence type="ECO:0000256" key="4">
    <source>
        <dbReference type="ARBA" id="ARBA00022452"/>
    </source>
</evidence>
<dbReference type="GO" id="GO:0009279">
    <property type="term" value="C:cell outer membrane"/>
    <property type="evidence" value="ECO:0007669"/>
    <property type="project" value="UniProtKB-SubCell"/>
</dbReference>
<dbReference type="EMBL" id="UAVY01000004">
    <property type="protein sequence ID" value="SQB28683.1"/>
    <property type="molecule type" value="Genomic_DNA"/>
</dbReference>
<dbReference type="PANTHER" id="PTHR35093">
    <property type="entry name" value="OUTER MEMBRANE PROTEIN NMB0088-RELATED"/>
    <property type="match status" value="1"/>
</dbReference>
<evidence type="ECO:0000256" key="2">
    <source>
        <dbReference type="ARBA" id="ARBA00008163"/>
    </source>
</evidence>
<evidence type="ECO:0000313" key="12">
    <source>
        <dbReference type="EMBL" id="SQB28683.1"/>
    </source>
</evidence>
<evidence type="ECO:0000256" key="5">
    <source>
        <dbReference type="ARBA" id="ARBA00022692"/>
    </source>
</evidence>
<dbReference type="Pfam" id="PF03349">
    <property type="entry name" value="Toluene_X"/>
    <property type="match status" value="1"/>
</dbReference>
<keyword evidence="5" id="KW-0812">Transmembrane</keyword>
<dbReference type="InterPro" id="IPR005017">
    <property type="entry name" value="OMPP1/FadL/TodX"/>
</dbReference>
<comment type="similarity">
    <text evidence="2">Belongs to the OmpP1/FadL family.</text>
</comment>
<protein>
    <recommendedName>
        <fullName evidence="3">Long-chain fatty acid transport protein</fullName>
    </recommendedName>
    <alternativeName>
        <fullName evidence="11">Outer membrane FadL protein</fullName>
    </alternativeName>
    <alternativeName>
        <fullName evidence="10">Outer membrane flp protein</fullName>
    </alternativeName>
</protein>
<dbReference type="GO" id="GO:0015483">
    <property type="term" value="F:long-chain fatty acid transporting porin activity"/>
    <property type="evidence" value="ECO:0007669"/>
    <property type="project" value="TreeGrafter"/>
</dbReference>
<dbReference type="AlphaFoldDB" id="A0A2X2VTS3"/>
<evidence type="ECO:0000256" key="8">
    <source>
        <dbReference type="ARBA" id="ARBA00023136"/>
    </source>
</evidence>
<keyword evidence="4" id="KW-1134">Transmembrane beta strand</keyword>
<dbReference type="Proteomes" id="UP000251584">
    <property type="component" value="Unassembled WGS sequence"/>
</dbReference>